<protein>
    <submittedName>
        <fullName evidence="4">Flagellar hook-length control protein FliK</fullName>
    </submittedName>
</protein>
<feature type="compositionally biased region" description="Basic and acidic residues" evidence="2">
    <location>
        <begin position="384"/>
        <end position="399"/>
    </location>
</feature>
<accession>A0A9D1PP14</accession>
<feature type="coiled-coil region" evidence="1">
    <location>
        <begin position="168"/>
        <end position="195"/>
    </location>
</feature>
<gene>
    <name evidence="4" type="ORF">H9895_11950</name>
</gene>
<dbReference type="CDD" id="cd17470">
    <property type="entry name" value="T3SS_Flik_C"/>
    <property type="match status" value="1"/>
</dbReference>
<dbReference type="Pfam" id="PF02120">
    <property type="entry name" value="Flg_hook"/>
    <property type="match status" value="1"/>
</dbReference>
<dbReference type="Gene3D" id="3.30.750.140">
    <property type="match status" value="1"/>
</dbReference>
<dbReference type="InterPro" id="IPR038610">
    <property type="entry name" value="FliK-like_C_sf"/>
</dbReference>
<name>A0A9D1PP14_9BACI</name>
<feature type="domain" description="Flagellar hook-length control protein-like C-terminal" evidence="3">
    <location>
        <begin position="298"/>
        <end position="363"/>
    </location>
</feature>
<reference evidence="4" key="1">
    <citation type="journal article" date="2021" name="PeerJ">
        <title>Extensive microbial diversity within the chicken gut microbiome revealed by metagenomics and culture.</title>
        <authorList>
            <person name="Gilroy R."/>
            <person name="Ravi A."/>
            <person name="Getino M."/>
            <person name="Pursley I."/>
            <person name="Horton D.L."/>
            <person name="Alikhan N.F."/>
            <person name="Baker D."/>
            <person name="Gharbi K."/>
            <person name="Hall N."/>
            <person name="Watson M."/>
            <person name="Adriaenssens E.M."/>
            <person name="Foster-Nyarko E."/>
            <person name="Jarju S."/>
            <person name="Secka A."/>
            <person name="Antonio M."/>
            <person name="Oren A."/>
            <person name="Chaudhuri R.R."/>
            <person name="La Ragione R."/>
            <person name="Hildebrand F."/>
            <person name="Pallen M.J."/>
        </authorList>
    </citation>
    <scope>NUCLEOTIDE SEQUENCE</scope>
    <source>
        <strain evidence="4">CHK169-2315</strain>
    </source>
</reference>
<evidence type="ECO:0000256" key="1">
    <source>
        <dbReference type="SAM" id="Coils"/>
    </source>
</evidence>
<keyword evidence="4" id="KW-0966">Cell projection</keyword>
<feature type="region of interest" description="Disordered" evidence="2">
    <location>
        <begin position="374"/>
        <end position="402"/>
    </location>
</feature>
<reference evidence="4" key="2">
    <citation type="submission" date="2021-04" db="EMBL/GenBank/DDBJ databases">
        <authorList>
            <person name="Gilroy R."/>
        </authorList>
    </citation>
    <scope>NUCLEOTIDE SEQUENCE</scope>
    <source>
        <strain evidence="4">CHK169-2315</strain>
    </source>
</reference>
<evidence type="ECO:0000259" key="3">
    <source>
        <dbReference type="Pfam" id="PF02120"/>
    </source>
</evidence>
<dbReference type="AlphaFoldDB" id="A0A9D1PP14"/>
<feature type="compositionally biased region" description="Acidic residues" evidence="2">
    <location>
        <begin position="374"/>
        <end position="383"/>
    </location>
</feature>
<evidence type="ECO:0000256" key="2">
    <source>
        <dbReference type="SAM" id="MobiDB-lite"/>
    </source>
</evidence>
<keyword evidence="4" id="KW-0969">Cilium</keyword>
<proteinExistence type="predicted"/>
<organism evidence="4 5">
    <name type="scientific">Candidatus Pseudogracilibacillus intestinigallinarum</name>
    <dbReference type="NCBI Taxonomy" id="2838742"/>
    <lineage>
        <taxon>Bacteria</taxon>
        <taxon>Bacillati</taxon>
        <taxon>Bacillota</taxon>
        <taxon>Bacilli</taxon>
        <taxon>Bacillales</taxon>
        <taxon>Bacillaceae</taxon>
        <taxon>Pseudogracilibacillus</taxon>
    </lineage>
</organism>
<comment type="caution">
    <text evidence="4">The sequence shown here is derived from an EMBL/GenBank/DDBJ whole genome shotgun (WGS) entry which is preliminary data.</text>
</comment>
<feature type="region of interest" description="Disordered" evidence="2">
    <location>
        <begin position="40"/>
        <end position="68"/>
    </location>
</feature>
<keyword evidence="4" id="KW-0282">Flagellum</keyword>
<dbReference type="Proteomes" id="UP000823937">
    <property type="component" value="Unassembled WGS sequence"/>
</dbReference>
<evidence type="ECO:0000313" key="4">
    <source>
        <dbReference type="EMBL" id="HIV75779.1"/>
    </source>
</evidence>
<dbReference type="InterPro" id="IPR021136">
    <property type="entry name" value="Flagellar_hook_control-like_C"/>
</dbReference>
<sequence>MEIMQVFTRTNANMQQNELDINEQDTSFKTFLIANEKEDVNALSTNEKEPMVENDEEETTDHSIGEHDETYELDSLVKEDVHENIDNSMFQPTIHTFLTNSDTTIDFDVQQNMYASKNTFEDVGQTFSKMTKEEVMQLSNEIIRYMHTETIHEPSSLQQLLVVLKKVNQLSTKDKEALFNQLEELEEEKISETFKLLVKTFEKRTEMTTQNMYQNDAIITKSTIANWLEQAFQRYDTVQSSQQINDTVMSTQMSNPTNLPIDEVQQYDIHIRQTGKVEEISEQLVSKLTTVIQKSSIFKQDGMMQLQLQINPTQLGHITVRMAEVNGEMRVELFVTTNATKKILESNIHQLKHLFSPHQVIIEKDPTISDEEFFSNNEEELNEEEPKQDKDERKDKKTPSIDFEQLLQQLGEEEENDKN</sequence>
<feature type="compositionally biased region" description="Basic and acidic residues" evidence="2">
    <location>
        <begin position="40"/>
        <end position="51"/>
    </location>
</feature>
<keyword evidence="1" id="KW-0175">Coiled coil</keyword>
<evidence type="ECO:0000313" key="5">
    <source>
        <dbReference type="Proteomes" id="UP000823937"/>
    </source>
</evidence>
<dbReference type="EMBL" id="DXHX01000169">
    <property type="protein sequence ID" value="HIV75779.1"/>
    <property type="molecule type" value="Genomic_DNA"/>
</dbReference>